<dbReference type="GO" id="GO:0009055">
    <property type="term" value="F:electron transfer activity"/>
    <property type="evidence" value="ECO:0007669"/>
    <property type="project" value="TreeGrafter"/>
</dbReference>
<dbReference type="EMBL" id="WWNE01000006">
    <property type="protein sequence ID" value="NBG65900.1"/>
    <property type="molecule type" value="Genomic_DNA"/>
</dbReference>
<organism evidence="2 3">
    <name type="scientific">Acidiluteibacter ferrifornacis</name>
    <dbReference type="NCBI Taxonomy" id="2692424"/>
    <lineage>
        <taxon>Bacteria</taxon>
        <taxon>Pseudomonadati</taxon>
        <taxon>Bacteroidota</taxon>
        <taxon>Flavobacteriia</taxon>
        <taxon>Flavobacteriales</taxon>
        <taxon>Cryomorphaceae</taxon>
        <taxon>Acidiluteibacter</taxon>
    </lineage>
</organism>
<keyword evidence="3" id="KW-1185">Reference proteome</keyword>
<dbReference type="AlphaFoldDB" id="A0A6N9NKZ3"/>
<protein>
    <submittedName>
        <fullName evidence="2">DUF547 domain-containing protein</fullName>
    </submittedName>
</protein>
<evidence type="ECO:0000313" key="3">
    <source>
        <dbReference type="Proteomes" id="UP000470771"/>
    </source>
</evidence>
<dbReference type="Pfam" id="PF04784">
    <property type="entry name" value="DUF547"/>
    <property type="match status" value="1"/>
</dbReference>
<comment type="caution">
    <text evidence="2">The sequence shown here is derived from an EMBL/GenBank/DDBJ whole genome shotgun (WGS) entry which is preliminary data.</text>
</comment>
<dbReference type="Proteomes" id="UP000470771">
    <property type="component" value="Unassembled WGS sequence"/>
</dbReference>
<evidence type="ECO:0000259" key="1">
    <source>
        <dbReference type="Pfam" id="PF04784"/>
    </source>
</evidence>
<evidence type="ECO:0000313" key="2">
    <source>
        <dbReference type="EMBL" id="NBG65900.1"/>
    </source>
</evidence>
<name>A0A6N9NKZ3_9FLAO</name>
<dbReference type="InterPro" id="IPR006869">
    <property type="entry name" value="DUF547"/>
</dbReference>
<sequence>MRLKITLISLLSILISCHSEINAKNNKRDIDVDLNTEINYIELSAKLLENLIQNNETTSIQAQLATVTVEDLSNQLTNDTKKKVFWINVYNAHIQIILKENPNLYEDRGAFFKKKQITIAGEILSFDDIEHGIIRSSTIKLSWGLLKNPFVGQYERTFRTNETDPRIHFALNCGAKSCPLVAVYQVDNFEDKIDAVAKKFLLKETSYKDDLNQVLVTPLFSWFRGDFGGKSGVIQFLKSYSLIPSESNPELVFLDYDWTLSLGNYYAE</sequence>
<reference evidence="2 3" key="1">
    <citation type="submission" date="2019-12" db="EMBL/GenBank/DDBJ databases">
        <authorList>
            <person name="Zhao J."/>
        </authorList>
    </citation>
    <scope>NUCLEOTIDE SEQUENCE [LARGE SCALE GENOMIC DNA]</scope>
    <source>
        <strain evidence="2 3">S-15</strain>
    </source>
</reference>
<dbReference type="RefSeq" id="WP_160632857.1">
    <property type="nucleotide sequence ID" value="NZ_WWNE01000006.1"/>
</dbReference>
<gene>
    <name evidence="2" type="ORF">GQN54_07195</name>
</gene>
<dbReference type="GO" id="GO:0045454">
    <property type="term" value="P:cell redox homeostasis"/>
    <property type="evidence" value="ECO:0007669"/>
    <property type="project" value="TreeGrafter"/>
</dbReference>
<feature type="domain" description="DUF547" evidence="1">
    <location>
        <begin position="78"/>
        <end position="201"/>
    </location>
</feature>
<dbReference type="PROSITE" id="PS51257">
    <property type="entry name" value="PROKAR_LIPOPROTEIN"/>
    <property type="match status" value="1"/>
</dbReference>
<dbReference type="InterPro" id="IPR051548">
    <property type="entry name" value="Grx-like_ET"/>
</dbReference>
<proteinExistence type="predicted"/>
<accession>A0A6N9NKZ3</accession>
<dbReference type="PANTHER" id="PTHR34386">
    <property type="entry name" value="GLUTAREDOXIN"/>
    <property type="match status" value="1"/>
</dbReference>
<dbReference type="PANTHER" id="PTHR34386:SF1">
    <property type="entry name" value="GLUTAREDOXIN-LIKE PROTEIN NRDH"/>
    <property type="match status" value="1"/>
</dbReference>